<feature type="signal peptide" evidence="1">
    <location>
        <begin position="1"/>
        <end position="26"/>
    </location>
</feature>
<evidence type="ECO:0000256" key="1">
    <source>
        <dbReference type="SAM" id="SignalP"/>
    </source>
</evidence>
<dbReference type="EMBL" id="NPKJ01000050">
    <property type="protein sequence ID" value="PAQ08378.1"/>
    <property type="molecule type" value="Genomic_DNA"/>
</dbReference>
<reference evidence="2 3" key="1">
    <citation type="submission" date="2017-08" db="EMBL/GenBank/DDBJ databases">
        <title>Mesorhizobium wenxinae sp. nov., a novel rhizobial species isolated from root nodules of chickpea (Cicer arietinum L.).</title>
        <authorList>
            <person name="Zhang J."/>
        </authorList>
    </citation>
    <scope>NUCLEOTIDE SEQUENCE [LARGE SCALE GENOMIC DNA]</scope>
    <source>
        <strain evidence="2 3">SDW018</strain>
    </source>
</reference>
<protein>
    <submittedName>
        <fullName evidence="2">Uncharacterized protein</fullName>
    </submittedName>
</protein>
<feature type="chain" id="PRO_5012560660" evidence="1">
    <location>
        <begin position="27"/>
        <end position="146"/>
    </location>
</feature>
<name>A0A271LMG3_9HYPH</name>
<dbReference type="AlphaFoldDB" id="A0A271LMG3"/>
<comment type="caution">
    <text evidence="2">The sequence shown here is derived from an EMBL/GenBank/DDBJ whole genome shotgun (WGS) entry which is preliminary data.</text>
</comment>
<gene>
    <name evidence="2" type="ORF">CIT26_17685</name>
</gene>
<organism evidence="2 3">
    <name type="scientific">Mesorhizobium temperatum</name>
    <dbReference type="NCBI Taxonomy" id="241416"/>
    <lineage>
        <taxon>Bacteria</taxon>
        <taxon>Pseudomonadati</taxon>
        <taxon>Pseudomonadota</taxon>
        <taxon>Alphaproteobacteria</taxon>
        <taxon>Hyphomicrobiales</taxon>
        <taxon>Phyllobacteriaceae</taxon>
        <taxon>Mesorhizobium</taxon>
    </lineage>
</organism>
<dbReference type="Proteomes" id="UP000216442">
    <property type="component" value="Unassembled WGS sequence"/>
</dbReference>
<dbReference type="RefSeq" id="WP_095493783.1">
    <property type="nucleotide sequence ID" value="NZ_NPKJ01000050.1"/>
</dbReference>
<accession>A0A271LMG3</accession>
<dbReference type="OrthoDB" id="8453292at2"/>
<sequence>MGVKMRRSISASALLATFVWVAPSTAGQSFSCSFGEPACLDYGAVVCKSSATCVAKDAVCFDSYTCDYQGFVCKSKFDVAVDAYDTQLRKHNELVDKFNVLNSAYEEVQAEKAAAFLELEAAQAKARRMSDCIDRVDTIEGAKACY</sequence>
<evidence type="ECO:0000313" key="3">
    <source>
        <dbReference type="Proteomes" id="UP000216442"/>
    </source>
</evidence>
<keyword evidence="3" id="KW-1185">Reference proteome</keyword>
<keyword evidence="1" id="KW-0732">Signal</keyword>
<proteinExistence type="predicted"/>
<evidence type="ECO:0000313" key="2">
    <source>
        <dbReference type="EMBL" id="PAQ08378.1"/>
    </source>
</evidence>